<evidence type="ECO:0000313" key="1">
    <source>
        <dbReference type="EMBL" id="CAK9002774.1"/>
    </source>
</evidence>
<keyword evidence="2" id="KW-1185">Reference proteome</keyword>
<dbReference type="EMBL" id="CAXAMN010003080">
    <property type="protein sequence ID" value="CAK9002774.1"/>
    <property type="molecule type" value="Genomic_DNA"/>
</dbReference>
<proteinExistence type="predicted"/>
<protein>
    <submittedName>
        <fullName evidence="1">Uncharacterized protein</fullName>
    </submittedName>
</protein>
<sequence length="307" mass="33675">MEFGPTGHWSADVTAWGSYIEESSTEKVPLYVATCELCFSDPQCIGAFAFVWGWKWEKTGTWYGLFNEWPAVSENISSSTCPVCESEVLSALQKCWTGQEKATKAPSIHGIWLDGERLPRNTFVIDQTEVTLAVNASQLSGNDLTALWVVTEEIVSDAVGGAFEATNPLLDNLQPGAQCPNHEAYASLAFRIGHNALPGEQCYSLVSYAMEKDLEANPGRYPGASSTSTFSEVQMSLAQTQQGRCQFPCDLPIWCHTTQPGEACYDFIQWVLQNNNTQDAPEALHEKKSIKGVQLAVHESMPGPGHL</sequence>
<dbReference type="Proteomes" id="UP001642484">
    <property type="component" value="Unassembled WGS sequence"/>
</dbReference>
<evidence type="ECO:0000313" key="2">
    <source>
        <dbReference type="Proteomes" id="UP001642484"/>
    </source>
</evidence>
<name>A0ABP0IN44_9DINO</name>
<comment type="caution">
    <text evidence="1">The sequence shown here is derived from an EMBL/GenBank/DDBJ whole genome shotgun (WGS) entry which is preliminary data.</text>
</comment>
<gene>
    <name evidence="1" type="ORF">CCMP2556_LOCUS7006</name>
</gene>
<reference evidence="1 2" key="1">
    <citation type="submission" date="2024-02" db="EMBL/GenBank/DDBJ databases">
        <authorList>
            <person name="Chen Y."/>
            <person name="Shah S."/>
            <person name="Dougan E. K."/>
            <person name="Thang M."/>
            <person name="Chan C."/>
        </authorList>
    </citation>
    <scope>NUCLEOTIDE SEQUENCE [LARGE SCALE GENOMIC DNA]</scope>
</reference>
<accession>A0ABP0IN44</accession>
<organism evidence="1 2">
    <name type="scientific">Durusdinium trenchii</name>
    <dbReference type="NCBI Taxonomy" id="1381693"/>
    <lineage>
        <taxon>Eukaryota</taxon>
        <taxon>Sar</taxon>
        <taxon>Alveolata</taxon>
        <taxon>Dinophyceae</taxon>
        <taxon>Suessiales</taxon>
        <taxon>Symbiodiniaceae</taxon>
        <taxon>Durusdinium</taxon>
    </lineage>
</organism>